<sequence length="231" mass="25278">MVALVSYSSSDEEDEPSDKSLATNTRISSSKHKGKAASISGDTPPKPLSGRSPKPVTTCEPGVLSAAIQGPQLPDFGTEYALSEDSDFEMLSPYSKNRVILRNLTMSKQPNFEIPPSPKGSPSNSTEAKFNQFLELKKKGVHFNQKLARSTAIKNPSLMQSLMDFAEIDHSGQYVTTLPKSLWDPGAFPSHAFVEELNKSQQKILNLRENSKAIGQRESVDFVSANSGRKF</sequence>
<evidence type="ECO:0000256" key="1">
    <source>
        <dbReference type="SAM" id="MobiDB-lite"/>
    </source>
</evidence>
<dbReference type="OMA" id="IATKHES"/>
<dbReference type="EMBL" id="JNVN01002475">
    <property type="protein sequence ID" value="KHJ31922.1"/>
    <property type="molecule type" value="Genomic_DNA"/>
</dbReference>
<evidence type="ECO:0000313" key="3">
    <source>
        <dbReference type="Proteomes" id="UP000030854"/>
    </source>
</evidence>
<dbReference type="GO" id="GO:0005634">
    <property type="term" value="C:nucleus"/>
    <property type="evidence" value="ECO:0007669"/>
    <property type="project" value="TreeGrafter"/>
</dbReference>
<name>A0A0B1NZX6_UNCNE</name>
<accession>A0A0B1NZX6</accession>
<dbReference type="HOGENOM" id="CLU_064352_1_0_1"/>
<dbReference type="Proteomes" id="UP000030854">
    <property type="component" value="Unassembled WGS sequence"/>
</dbReference>
<reference evidence="2 3" key="1">
    <citation type="journal article" date="2014" name="BMC Genomics">
        <title>Adaptive genomic structural variation in the grape powdery mildew pathogen, Erysiphe necator.</title>
        <authorList>
            <person name="Jones L."/>
            <person name="Riaz S."/>
            <person name="Morales-Cruz A."/>
            <person name="Amrine K.C."/>
            <person name="McGuire B."/>
            <person name="Gubler W.D."/>
            <person name="Walker M.A."/>
            <person name="Cantu D."/>
        </authorList>
    </citation>
    <scope>NUCLEOTIDE SEQUENCE [LARGE SCALE GENOMIC DNA]</scope>
    <source>
        <strain evidence="3">c</strain>
    </source>
</reference>
<dbReference type="PANTHER" id="PTHR13464">
    <property type="entry name" value="TRANSCRIPTIONAL REGULATOR PROTEIN HCNGP"/>
    <property type="match status" value="1"/>
</dbReference>
<comment type="caution">
    <text evidence="2">The sequence shown here is derived from an EMBL/GenBank/DDBJ whole genome shotgun (WGS) entry which is preliminary data.</text>
</comment>
<protein>
    <submittedName>
        <fullName evidence="2">Uncharacterized protein</fullName>
    </submittedName>
</protein>
<dbReference type="InterPro" id="IPR012479">
    <property type="entry name" value="SAP30BP"/>
</dbReference>
<dbReference type="AlphaFoldDB" id="A0A0B1NZX6"/>
<organism evidence="2 3">
    <name type="scientific">Uncinula necator</name>
    <name type="common">Grape powdery mildew</name>
    <dbReference type="NCBI Taxonomy" id="52586"/>
    <lineage>
        <taxon>Eukaryota</taxon>
        <taxon>Fungi</taxon>
        <taxon>Dikarya</taxon>
        <taxon>Ascomycota</taxon>
        <taxon>Pezizomycotina</taxon>
        <taxon>Leotiomycetes</taxon>
        <taxon>Erysiphales</taxon>
        <taxon>Erysiphaceae</taxon>
        <taxon>Erysiphe</taxon>
    </lineage>
</organism>
<dbReference type="PANTHER" id="PTHR13464:SF0">
    <property type="entry name" value="SAP30-BINDING PROTEIN"/>
    <property type="match status" value="1"/>
</dbReference>
<feature type="region of interest" description="Disordered" evidence="1">
    <location>
        <begin position="1"/>
        <end position="59"/>
    </location>
</feature>
<proteinExistence type="predicted"/>
<keyword evidence="3" id="KW-1185">Reference proteome</keyword>
<dbReference type="Pfam" id="PF07818">
    <property type="entry name" value="HCNGP"/>
    <property type="match status" value="1"/>
</dbReference>
<gene>
    <name evidence="2" type="ORF">EV44_g1843</name>
</gene>
<evidence type="ECO:0000313" key="2">
    <source>
        <dbReference type="EMBL" id="KHJ31922.1"/>
    </source>
</evidence>
<dbReference type="GO" id="GO:0006355">
    <property type="term" value="P:regulation of DNA-templated transcription"/>
    <property type="evidence" value="ECO:0007669"/>
    <property type="project" value="InterPro"/>
</dbReference>
<dbReference type="STRING" id="52586.A0A0B1NZX6"/>